<keyword evidence="4 6" id="KW-1133">Transmembrane helix</keyword>
<evidence type="ECO:0000313" key="9">
    <source>
        <dbReference type="Proteomes" id="UP000321058"/>
    </source>
</evidence>
<keyword evidence="3 6" id="KW-0812">Transmembrane</keyword>
<dbReference type="InterPro" id="IPR036259">
    <property type="entry name" value="MFS_trans_sf"/>
</dbReference>
<feature type="transmembrane region" description="Helical" evidence="6">
    <location>
        <begin position="285"/>
        <end position="302"/>
    </location>
</feature>
<dbReference type="RefSeq" id="WP_170303059.1">
    <property type="nucleotide sequence ID" value="NZ_BKAJ01000045.1"/>
</dbReference>
<feature type="transmembrane region" description="Helical" evidence="6">
    <location>
        <begin position="102"/>
        <end position="124"/>
    </location>
</feature>
<keyword evidence="2" id="KW-1003">Cell membrane</keyword>
<evidence type="ECO:0000256" key="6">
    <source>
        <dbReference type="SAM" id="Phobius"/>
    </source>
</evidence>
<evidence type="ECO:0000259" key="7">
    <source>
        <dbReference type="PROSITE" id="PS50850"/>
    </source>
</evidence>
<dbReference type="PANTHER" id="PTHR43124">
    <property type="entry name" value="PURINE EFFLUX PUMP PBUE"/>
    <property type="match status" value="1"/>
</dbReference>
<dbReference type="InterPro" id="IPR020846">
    <property type="entry name" value="MFS_dom"/>
</dbReference>
<feature type="transmembrane region" description="Helical" evidence="6">
    <location>
        <begin position="378"/>
        <end position="400"/>
    </location>
</feature>
<keyword evidence="5 6" id="KW-0472">Membrane</keyword>
<dbReference type="PROSITE" id="PS50850">
    <property type="entry name" value="MFS"/>
    <property type="match status" value="1"/>
</dbReference>
<organism evidence="8 9">
    <name type="scientific">Reyranella soli</name>
    <dbReference type="NCBI Taxonomy" id="1230389"/>
    <lineage>
        <taxon>Bacteria</taxon>
        <taxon>Pseudomonadati</taxon>
        <taxon>Pseudomonadota</taxon>
        <taxon>Alphaproteobacteria</taxon>
        <taxon>Hyphomicrobiales</taxon>
        <taxon>Reyranellaceae</taxon>
        <taxon>Reyranella</taxon>
    </lineage>
</organism>
<dbReference type="GO" id="GO:0005886">
    <property type="term" value="C:plasma membrane"/>
    <property type="evidence" value="ECO:0007669"/>
    <property type="project" value="UniProtKB-SubCell"/>
</dbReference>
<dbReference type="PANTHER" id="PTHR43124:SF3">
    <property type="entry name" value="CHLORAMPHENICOL EFFLUX PUMP RV0191"/>
    <property type="match status" value="1"/>
</dbReference>
<feature type="transmembrane region" description="Helical" evidence="6">
    <location>
        <begin position="77"/>
        <end position="96"/>
    </location>
</feature>
<evidence type="ECO:0000256" key="3">
    <source>
        <dbReference type="ARBA" id="ARBA00022692"/>
    </source>
</evidence>
<sequence length="411" mass="43306">MPIDRTTGARLVAIVCTAQVFVQIGAFYWPALMPQMMRHWSLTNSEAGWITSSFYAAYMLSVPVLVTLTDRIDAKRVYLFGVGCTLIAHLAFGLLADGFWSAMALRGLAGIGWAGTYMTGLKLLADQVDAKMMSRAVTGHAASIGISGAVSYVLGDFLASEFGWRWAFASAGLTAAIAWITVALAVPGRPPPAPRPGAQPALFDFRPVLRNRSAFAYSLAYCVHTLEMNALRGWGVAFLAWVAVHSGMTGELLSPTVVITVLGLLGTLTSVLGNEASIRFGRRRLIVGAMVLSIAVGLLLGFVGSKGYWLAVVLIVVYGMIIWLDSSSLTAGAAGSADPARRGATLAVHSMLGYAGGFVGPLAIGWTLDAAGGMSPLAWGLAFGVVAILMALAMMVFVAIRPRELEGDRGG</sequence>
<name>A0A512N9S2_9HYPH</name>
<evidence type="ECO:0000256" key="4">
    <source>
        <dbReference type="ARBA" id="ARBA00022989"/>
    </source>
</evidence>
<proteinExistence type="predicted"/>
<dbReference type="SUPFAM" id="SSF103473">
    <property type="entry name" value="MFS general substrate transporter"/>
    <property type="match status" value="1"/>
</dbReference>
<evidence type="ECO:0000313" key="8">
    <source>
        <dbReference type="EMBL" id="GEP55718.1"/>
    </source>
</evidence>
<accession>A0A512N9S2</accession>
<feature type="transmembrane region" description="Helical" evidence="6">
    <location>
        <begin position="49"/>
        <end position="68"/>
    </location>
</feature>
<evidence type="ECO:0000256" key="2">
    <source>
        <dbReference type="ARBA" id="ARBA00022475"/>
    </source>
</evidence>
<feature type="transmembrane region" description="Helical" evidence="6">
    <location>
        <begin position="166"/>
        <end position="186"/>
    </location>
</feature>
<evidence type="ECO:0000256" key="5">
    <source>
        <dbReference type="ARBA" id="ARBA00023136"/>
    </source>
</evidence>
<comment type="subcellular location">
    <subcellularLocation>
        <location evidence="1">Cell membrane</location>
        <topology evidence="1">Multi-pass membrane protein</topology>
    </subcellularLocation>
</comment>
<comment type="caution">
    <text evidence="8">The sequence shown here is derived from an EMBL/GenBank/DDBJ whole genome shotgun (WGS) entry which is preliminary data.</text>
</comment>
<protein>
    <submittedName>
        <fullName evidence="8">MFS transporter</fullName>
    </submittedName>
</protein>
<dbReference type="Pfam" id="PF07690">
    <property type="entry name" value="MFS_1"/>
    <property type="match status" value="1"/>
</dbReference>
<feature type="transmembrane region" description="Helical" evidence="6">
    <location>
        <begin position="308"/>
        <end position="325"/>
    </location>
</feature>
<feature type="transmembrane region" description="Helical" evidence="6">
    <location>
        <begin position="136"/>
        <end position="154"/>
    </location>
</feature>
<keyword evidence="9" id="KW-1185">Reference proteome</keyword>
<dbReference type="InterPro" id="IPR050189">
    <property type="entry name" value="MFS_Efflux_Transporters"/>
</dbReference>
<feature type="domain" description="Major facilitator superfamily (MFS) profile" evidence="7">
    <location>
        <begin position="11"/>
        <end position="405"/>
    </location>
</feature>
<dbReference type="Gene3D" id="1.20.1250.20">
    <property type="entry name" value="MFS general substrate transporter like domains"/>
    <property type="match status" value="1"/>
</dbReference>
<reference evidence="8 9" key="1">
    <citation type="submission" date="2019-07" db="EMBL/GenBank/DDBJ databases">
        <title>Whole genome shotgun sequence of Reyranella soli NBRC 108950.</title>
        <authorList>
            <person name="Hosoyama A."/>
            <person name="Uohara A."/>
            <person name="Ohji S."/>
            <person name="Ichikawa N."/>
        </authorList>
    </citation>
    <scope>NUCLEOTIDE SEQUENCE [LARGE SCALE GENOMIC DNA]</scope>
    <source>
        <strain evidence="8 9">NBRC 108950</strain>
    </source>
</reference>
<evidence type="ECO:0000256" key="1">
    <source>
        <dbReference type="ARBA" id="ARBA00004651"/>
    </source>
</evidence>
<gene>
    <name evidence="8" type="ORF">RSO01_28840</name>
</gene>
<dbReference type="GO" id="GO:0022857">
    <property type="term" value="F:transmembrane transporter activity"/>
    <property type="evidence" value="ECO:0007669"/>
    <property type="project" value="InterPro"/>
</dbReference>
<feature type="transmembrane region" description="Helical" evidence="6">
    <location>
        <begin position="346"/>
        <end position="366"/>
    </location>
</feature>
<dbReference type="InterPro" id="IPR011701">
    <property type="entry name" value="MFS"/>
</dbReference>
<feature type="transmembrane region" description="Helical" evidence="6">
    <location>
        <begin position="252"/>
        <end position="273"/>
    </location>
</feature>
<feature type="transmembrane region" description="Helical" evidence="6">
    <location>
        <begin position="12"/>
        <end position="29"/>
    </location>
</feature>
<dbReference type="Proteomes" id="UP000321058">
    <property type="component" value="Unassembled WGS sequence"/>
</dbReference>
<dbReference type="EMBL" id="BKAJ01000045">
    <property type="protein sequence ID" value="GEP55718.1"/>
    <property type="molecule type" value="Genomic_DNA"/>
</dbReference>
<feature type="transmembrane region" description="Helical" evidence="6">
    <location>
        <begin position="215"/>
        <end position="240"/>
    </location>
</feature>
<dbReference type="AlphaFoldDB" id="A0A512N9S2"/>